<accession>A0ABP8K2X0</accession>
<dbReference type="Pfam" id="PF03861">
    <property type="entry name" value="ANTAR"/>
    <property type="match status" value="1"/>
</dbReference>
<comment type="caution">
    <text evidence="6">The sequence shown here is derived from an EMBL/GenBank/DDBJ whole genome shotgun (WGS) entry which is preliminary data.</text>
</comment>
<evidence type="ECO:0000313" key="7">
    <source>
        <dbReference type="Proteomes" id="UP001500635"/>
    </source>
</evidence>
<proteinExistence type="predicted"/>
<dbReference type="SUPFAM" id="SSF52172">
    <property type="entry name" value="CheY-like"/>
    <property type="match status" value="1"/>
</dbReference>
<name>A0ABP8K2X0_9ACTN</name>
<dbReference type="EMBL" id="BAABFR010000074">
    <property type="protein sequence ID" value="GAA4399845.1"/>
    <property type="molecule type" value="Genomic_DNA"/>
</dbReference>
<keyword evidence="3" id="KW-0805">Transcription regulation</keyword>
<dbReference type="PROSITE" id="PS50921">
    <property type="entry name" value="ANTAR"/>
    <property type="match status" value="1"/>
</dbReference>
<keyword evidence="4" id="KW-0804">Transcription</keyword>
<dbReference type="InterPro" id="IPR011006">
    <property type="entry name" value="CheY-like_superfamily"/>
</dbReference>
<dbReference type="InterPro" id="IPR003018">
    <property type="entry name" value="GAF"/>
</dbReference>
<evidence type="ECO:0000259" key="5">
    <source>
        <dbReference type="PROSITE" id="PS50921"/>
    </source>
</evidence>
<evidence type="ECO:0000313" key="6">
    <source>
        <dbReference type="EMBL" id="GAA4399845.1"/>
    </source>
</evidence>
<dbReference type="SUPFAM" id="SSF55781">
    <property type="entry name" value="GAF domain-like"/>
    <property type="match status" value="1"/>
</dbReference>
<sequence length="233" mass="25520">MYDVHTFAAELTRFNRSAAAVDGDERILIELTESVSRLLGIAGAGVCLSVDGRLQYAAACTEQAAVLERCQVRFQSGPCCDALGTAGVHAVADVWRYEVRWPSYAAAARRVGITGVAAIAMQFGSEPIGVLDLYTVERHDWTRDELGVAQVLAELAAANVIAARARVEQRRLTDQLQHALDARVVVEQAKGILANRHGIAMEQAFELIRRHARGHHLTAREVATDVVERRLRL</sequence>
<dbReference type="Gene3D" id="3.30.450.40">
    <property type="match status" value="1"/>
</dbReference>
<dbReference type="InterPro" id="IPR005561">
    <property type="entry name" value="ANTAR"/>
</dbReference>
<protein>
    <submittedName>
        <fullName evidence="6">GAF and ANTAR domain-containing protein</fullName>
    </submittedName>
</protein>
<dbReference type="InterPro" id="IPR036388">
    <property type="entry name" value="WH-like_DNA-bd_sf"/>
</dbReference>
<dbReference type="InterPro" id="IPR012074">
    <property type="entry name" value="GAF_ANTAR"/>
</dbReference>
<feature type="domain" description="ANTAR" evidence="5">
    <location>
        <begin position="166"/>
        <end position="227"/>
    </location>
</feature>
<dbReference type="PIRSF" id="PIRSF036625">
    <property type="entry name" value="GAF_ANTAR"/>
    <property type="match status" value="1"/>
</dbReference>
<evidence type="ECO:0000256" key="1">
    <source>
        <dbReference type="ARBA" id="ARBA00022679"/>
    </source>
</evidence>
<keyword evidence="7" id="KW-1185">Reference proteome</keyword>
<keyword evidence="2" id="KW-0418">Kinase</keyword>
<evidence type="ECO:0000256" key="2">
    <source>
        <dbReference type="ARBA" id="ARBA00022777"/>
    </source>
</evidence>
<dbReference type="SMART" id="SM01012">
    <property type="entry name" value="ANTAR"/>
    <property type="match status" value="1"/>
</dbReference>
<dbReference type="InterPro" id="IPR029016">
    <property type="entry name" value="GAF-like_dom_sf"/>
</dbReference>
<evidence type="ECO:0000256" key="3">
    <source>
        <dbReference type="ARBA" id="ARBA00023015"/>
    </source>
</evidence>
<organism evidence="6 7">
    <name type="scientific">Tsukamurella soli</name>
    <dbReference type="NCBI Taxonomy" id="644556"/>
    <lineage>
        <taxon>Bacteria</taxon>
        <taxon>Bacillati</taxon>
        <taxon>Actinomycetota</taxon>
        <taxon>Actinomycetes</taxon>
        <taxon>Mycobacteriales</taxon>
        <taxon>Tsukamurellaceae</taxon>
        <taxon>Tsukamurella</taxon>
    </lineage>
</organism>
<gene>
    <name evidence="6" type="ORF">GCM10023147_37840</name>
</gene>
<dbReference type="RefSeq" id="WP_344998913.1">
    <property type="nucleotide sequence ID" value="NZ_BAABFR010000074.1"/>
</dbReference>
<evidence type="ECO:0000256" key="4">
    <source>
        <dbReference type="ARBA" id="ARBA00023163"/>
    </source>
</evidence>
<dbReference type="Proteomes" id="UP001500635">
    <property type="component" value="Unassembled WGS sequence"/>
</dbReference>
<dbReference type="Gene3D" id="1.10.10.10">
    <property type="entry name" value="Winged helix-like DNA-binding domain superfamily/Winged helix DNA-binding domain"/>
    <property type="match status" value="1"/>
</dbReference>
<dbReference type="Pfam" id="PF01590">
    <property type="entry name" value="GAF"/>
    <property type="match status" value="1"/>
</dbReference>
<reference evidence="7" key="1">
    <citation type="journal article" date="2019" name="Int. J. Syst. Evol. Microbiol.">
        <title>The Global Catalogue of Microorganisms (GCM) 10K type strain sequencing project: providing services to taxonomists for standard genome sequencing and annotation.</title>
        <authorList>
            <consortium name="The Broad Institute Genomics Platform"/>
            <consortium name="The Broad Institute Genome Sequencing Center for Infectious Disease"/>
            <person name="Wu L."/>
            <person name="Ma J."/>
        </authorList>
    </citation>
    <scope>NUCLEOTIDE SEQUENCE [LARGE SCALE GENOMIC DNA]</scope>
    <source>
        <strain evidence="7">JCM 17688</strain>
    </source>
</reference>
<keyword evidence="1" id="KW-0808">Transferase</keyword>